<feature type="transmembrane region" description="Helical" evidence="1">
    <location>
        <begin position="35"/>
        <end position="52"/>
    </location>
</feature>
<proteinExistence type="predicted"/>
<evidence type="ECO:0000313" key="3">
    <source>
        <dbReference type="Proteomes" id="UP000178240"/>
    </source>
</evidence>
<keyword evidence="1" id="KW-0472">Membrane</keyword>
<feature type="transmembrane region" description="Helical" evidence="1">
    <location>
        <begin position="6"/>
        <end position="23"/>
    </location>
</feature>
<evidence type="ECO:0000256" key="1">
    <source>
        <dbReference type="SAM" id="Phobius"/>
    </source>
</evidence>
<accession>A0A1G1Y3X1</accession>
<feature type="transmembrane region" description="Helical" evidence="1">
    <location>
        <begin position="58"/>
        <end position="78"/>
    </location>
</feature>
<keyword evidence="1" id="KW-0812">Transmembrane</keyword>
<feature type="transmembrane region" description="Helical" evidence="1">
    <location>
        <begin position="167"/>
        <end position="186"/>
    </location>
</feature>
<feature type="transmembrane region" description="Helical" evidence="1">
    <location>
        <begin position="141"/>
        <end position="161"/>
    </location>
</feature>
<evidence type="ECO:0000313" key="2">
    <source>
        <dbReference type="EMBL" id="OGY46526.1"/>
    </source>
</evidence>
<feature type="transmembrane region" description="Helical" evidence="1">
    <location>
        <begin position="85"/>
        <end position="104"/>
    </location>
</feature>
<gene>
    <name evidence="2" type="ORF">A2744_03715</name>
</gene>
<keyword evidence="1" id="KW-1133">Transmembrane helix</keyword>
<organism evidence="2 3">
    <name type="scientific">Candidatus Buchananbacteria bacterium RIFCSPHIGHO2_01_FULL_44_11</name>
    <dbReference type="NCBI Taxonomy" id="1797535"/>
    <lineage>
        <taxon>Bacteria</taxon>
        <taxon>Candidatus Buchananiibacteriota</taxon>
    </lineage>
</organism>
<dbReference type="Proteomes" id="UP000178240">
    <property type="component" value="Unassembled WGS sequence"/>
</dbReference>
<sequence length="193" mass="20664">MIIQAAGYLSGIVILLSFVPYIKDIFLAKTKPERASWLIWAILGSIAFFSQLAKGASYSLFMAGAQAVGDLLIFSLAIKYGLGGLIKRDIIALGGAAVALWLWYLTHEAAVALFIVILIDATGAVLTIIKAYEKPATETISSWVLTFVGGFLACIAVGQLNFILLAFPAYICLASLSILLAIKLGFKMKSKVV</sequence>
<comment type="caution">
    <text evidence="2">The sequence shown here is derived from an EMBL/GenBank/DDBJ whole genome shotgun (WGS) entry which is preliminary data.</text>
</comment>
<dbReference type="EMBL" id="MHIE01000003">
    <property type="protein sequence ID" value="OGY46526.1"/>
    <property type="molecule type" value="Genomic_DNA"/>
</dbReference>
<dbReference type="STRING" id="1797535.A2744_03715"/>
<feature type="transmembrane region" description="Helical" evidence="1">
    <location>
        <begin position="110"/>
        <end position="129"/>
    </location>
</feature>
<dbReference type="AlphaFoldDB" id="A0A1G1Y3X1"/>
<protein>
    <submittedName>
        <fullName evidence="2">Uncharacterized protein</fullName>
    </submittedName>
</protein>
<name>A0A1G1Y3X1_9BACT</name>
<reference evidence="2 3" key="1">
    <citation type="journal article" date="2016" name="Nat. Commun.">
        <title>Thousands of microbial genomes shed light on interconnected biogeochemical processes in an aquifer system.</title>
        <authorList>
            <person name="Anantharaman K."/>
            <person name="Brown C.T."/>
            <person name="Hug L.A."/>
            <person name="Sharon I."/>
            <person name="Castelle C.J."/>
            <person name="Probst A.J."/>
            <person name="Thomas B.C."/>
            <person name="Singh A."/>
            <person name="Wilkins M.J."/>
            <person name="Karaoz U."/>
            <person name="Brodie E.L."/>
            <person name="Williams K.H."/>
            <person name="Hubbard S.S."/>
            <person name="Banfield J.F."/>
        </authorList>
    </citation>
    <scope>NUCLEOTIDE SEQUENCE [LARGE SCALE GENOMIC DNA]</scope>
</reference>